<dbReference type="Gene3D" id="1.25.10.10">
    <property type="entry name" value="Leucine-rich Repeat Variant"/>
    <property type="match status" value="2"/>
</dbReference>
<accession>A0AAW1Q8B3</accession>
<reference evidence="2 3" key="1">
    <citation type="journal article" date="2024" name="Nat. Commun.">
        <title>Phylogenomics reveals the evolutionary origins of lichenization in chlorophyte algae.</title>
        <authorList>
            <person name="Puginier C."/>
            <person name="Libourel C."/>
            <person name="Otte J."/>
            <person name="Skaloud P."/>
            <person name="Haon M."/>
            <person name="Grisel S."/>
            <person name="Petersen M."/>
            <person name="Berrin J.G."/>
            <person name="Delaux P.M."/>
            <person name="Dal Grande F."/>
            <person name="Keller J."/>
        </authorList>
    </citation>
    <scope>NUCLEOTIDE SEQUENCE [LARGE SCALE GENOMIC DNA]</scope>
    <source>
        <strain evidence="2 3">SAG 2043</strain>
    </source>
</reference>
<feature type="region of interest" description="Disordered" evidence="1">
    <location>
        <begin position="1322"/>
        <end position="1346"/>
    </location>
</feature>
<dbReference type="Proteomes" id="UP001489004">
    <property type="component" value="Unassembled WGS sequence"/>
</dbReference>
<comment type="caution">
    <text evidence="2">The sequence shown here is derived from an EMBL/GenBank/DDBJ whole genome shotgun (WGS) entry which is preliminary data.</text>
</comment>
<protein>
    <submittedName>
        <fullName evidence="2">Uncharacterized protein</fullName>
    </submittedName>
</protein>
<dbReference type="GO" id="GO:0060271">
    <property type="term" value="P:cilium assembly"/>
    <property type="evidence" value="ECO:0007669"/>
    <property type="project" value="TreeGrafter"/>
</dbReference>
<evidence type="ECO:0000313" key="2">
    <source>
        <dbReference type="EMBL" id="KAK9816567.1"/>
    </source>
</evidence>
<feature type="compositionally biased region" description="Low complexity" evidence="1">
    <location>
        <begin position="195"/>
        <end position="213"/>
    </location>
</feature>
<feature type="region of interest" description="Disordered" evidence="1">
    <location>
        <begin position="647"/>
        <end position="737"/>
    </location>
</feature>
<dbReference type="InterPro" id="IPR011989">
    <property type="entry name" value="ARM-like"/>
</dbReference>
<feature type="region of interest" description="Disordered" evidence="1">
    <location>
        <begin position="1282"/>
        <end position="1304"/>
    </location>
</feature>
<gene>
    <name evidence="2" type="ORF">WJX72_002063</name>
</gene>
<name>A0AAW1Q8B3_9CHLO</name>
<proteinExistence type="predicted"/>
<feature type="compositionally biased region" description="Basic and acidic residues" evidence="1">
    <location>
        <begin position="650"/>
        <end position="660"/>
    </location>
</feature>
<feature type="compositionally biased region" description="Low complexity" evidence="1">
    <location>
        <begin position="707"/>
        <end position="719"/>
    </location>
</feature>
<dbReference type="InterPro" id="IPR018799">
    <property type="entry name" value="TRAF3IP1"/>
</dbReference>
<keyword evidence="3" id="KW-1185">Reference proteome</keyword>
<dbReference type="GO" id="GO:0005930">
    <property type="term" value="C:axoneme"/>
    <property type="evidence" value="ECO:0007669"/>
    <property type="project" value="TreeGrafter"/>
</dbReference>
<dbReference type="GO" id="GO:0070507">
    <property type="term" value="P:regulation of microtubule cytoskeleton organization"/>
    <property type="evidence" value="ECO:0007669"/>
    <property type="project" value="TreeGrafter"/>
</dbReference>
<dbReference type="GO" id="GO:0042073">
    <property type="term" value="P:intraciliary transport"/>
    <property type="evidence" value="ECO:0007669"/>
    <property type="project" value="TreeGrafter"/>
</dbReference>
<feature type="region of interest" description="Disordered" evidence="1">
    <location>
        <begin position="191"/>
        <end position="220"/>
    </location>
</feature>
<dbReference type="PANTHER" id="PTHR31363:SF0">
    <property type="entry name" value="TRAF3-INTERACTING PROTEIN 1"/>
    <property type="match status" value="1"/>
</dbReference>
<dbReference type="GO" id="GO:0008017">
    <property type="term" value="F:microtubule binding"/>
    <property type="evidence" value="ECO:0007669"/>
    <property type="project" value="InterPro"/>
</dbReference>
<organism evidence="2 3">
    <name type="scientific">[Myrmecia] bisecta</name>
    <dbReference type="NCBI Taxonomy" id="41462"/>
    <lineage>
        <taxon>Eukaryota</taxon>
        <taxon>Viridiplantae</taxon>
        <taxon>Chlorophyta</taxon>
        <taxon>core chlorophytes</taxon>
        <taxon>Trebouxiophyceae</taxon>
        <taxon>Trebouxiales</taxon>
        <taxon>Trebouxiaceae</taxon>
        <taxon>Myrmecia</taxon>
    </lineage>
</organism>
<dbReference type="PANTHER" id="PTHR31363">
    <property type="entry name" value="TRAF3-INTERACTING PROTEIN 1"/>
    <property type="match status" value="1"/>
</dbReference>
<feature type="compositionally biased region" description="Low complexity" evidence="1">
    <location>
        <begin position="1289"/>
        <end position="1298"/>
    </location>
</feature>
<evidence type="ECO:0000313" key="3">
    <source>
        <dbReference type="Proteomes" id="UP001489004"/>
    </source>
</evidence>
<dbReference type="EMBL" id="JALJOR010000005">
    <property type="protein sequence ID" value="KAK9816567.1"/>
    <property type="molecule type" value="Genomic_DNA"/>
</dbReference>
<sequence>MGHNFVTDIRLKENDTRALQQLQQQAQQTLAASSNGYAEQALGSVTLEGYLRQAGQLFGKDPSKWLPLGEEKVDITEENGKRIIKTTSVCWGYKLSLFVDDPFHDERLPVYDNDAHDLNHNAAQYEIKSEDEWQKFILDLPWTPAVVRTAAAAVWGCATSVHLRRMMTELGVVAALLNVLAMSMRIKAVPDEPDSPAAPAASASAASAPEASSGDLTQRSDMTQCASTASPIVHESDRNQLQAFALGALSVLLVDSACRVPLHQAEPGMQTLLQLVGNLPGYSDQWTADRRALAARIICSCVQRDAAIRLSTIQTGALQAVINLLAEGGAGRSAVCFCMAAALAALVLDEDAMAVVKARRELVPLFESCISLLARAMSFLEPHEQADGGEGIEKDTAVKLAEAAAQAMWGASYHTTLPDGGGGIKQHHIVELGKMALHAAGSRTAPLGKVAHCIAATLATLSSSPEGAQEVMRAEGNPVRALLTLTLTHDDDVYTGSGHVKAAAATAVAFLASHPIGAKGNACLTGPHRQALLEEGALAVLLEAALLPVEDPMCSRVIEKATSVGVMYLCTVAGAVAPSVLAMLAAFMSRVQEPETIEYLMAGLWILLRNPDNQAALSTAFETNPANNKGMRLQHQMRDTIDVHIVSEAASRRNTNERPGDAVLSKGPDASMQSAHSLDAPLDRQPSTTAPGTMITPRRSQELTHLSSSSREPSLASAANLRSTAAQEHVPSVASKPVDPEAVVDYVNDDLRSGSGASAGTPDRPELDANWGLDTLVKVGETWIEALLRAGDGNTDDAPLVKLFEFLVASMCLFLVTDEEPSGPDGGEVYELRAPPGSQVSTWWSVAVVPPAPDATQPALVDRGLKVLVQLLGLDYMMGYKCMTLAVITIWNVAIRSASAERRIVELGACQPLLDIVVDQRWPACLRDASAGFLQCLTERWSNVAHMGGLRPFEEAMVGLVRSRIPLLELRGAQGIGRVTYKAPYFCPSVKQAQQACKASIGKLGGISALVGLLSRNNKRYQLLRSGVSLSPPRRSRTTAEGAVEDRPTDYERNMNNKQAILEIHYCTLASLLNLSIWRPNQVAIAQMGLVTLLATNYYFTGLLSGGEAGELEQRVVWLCGGILQNLALHPENRTRMYKAELRGSALTRMYKAELRGSALLDQELELGSDHLDGQDSLLEPDPSQAPVLPSLAKSKSCFMGPDSPRSQGLADRTAWGSAPLVLGPSGVPVNASITVRPKAKVAFPGSKSAGQLSPRKVGFAASAVVTEANMKGETYATSPVAMSPMHESQSPKSPSSPTGKGARGRFMRWLGASVADDELHSSVANYQRTESSKTRSQKAGPAEEYVEEDRSRMKYLHHLLRRPLCHLWSEDAPELKARCGAARWQPRISEYRQLHTSQLPMKNSLAKKLLHTAPPADSGSKLLTAAAELATTGHWSHDLATSVNAKRPDTNQRQGGRMAMTVLQQSMACISEHEHNPAQQGRDKAVGLKIVMAPQRARTTITFNERAIAHGDDVTIPHLTVFQHVPGARVYQELFQDYVLPNGTKAYYYYDAGQLVDEVEVPPSHPPQRPTSVPQALQQNMPLASILDVISKPPGSAPSFTPYKPVPRLVPLPPGHSLAVKHPESLDAAAFGDLREDNPQMMLVAKRITDKVVKIREEKLDVKVEEQREPWTLPASVFKPRAKESDARNYTDTAATMDRMFEADWARACEKEKFTSMILRENKTGKTGLDDKAALKEVHDMLKKHFQMLYSCFVFYGCSGGSDTFHIGLNAFTAFLDDCKIPDPESQSVKRSDCDTVFIVANFQPDKKSPACLVNDEHALMRFEFLEAVVRLGIAKYGRSQETDNVAEAVATLIERNLMPSLPPGALIISNEFRNERLYCEEVDEVYKRNLPVLKALYSRFRMRPPTGGLRLKVLKMDSWMALLEQAHMLDAEFGLQQAQLAYMWSRMAVVDEIKDYARYESLSFMDLLEVLGRMADMKSLPTSLELSDAGFDNILQWHIEKESSATAQDQDNAPDIFKARDSARLGATKSRPLYAKLEVLLELIFRRLSFNPAQPNEPYSLDAVIRILKKADKDMGS</sequence>
<dbReference type="GO" id="GO:0030992">
    <property type="term" value="C:intraciliary transport particle B"/>
    <property type="evidence" value="ECO:0007669"/>
    <property type="project" value="TreeGrafter"/>
</dbReference>
<evidence type="ECO:0000256" key="1">
    <source>
        <dbReference type="SAM" id="MobiDB-lite"/>
    </source>
</evidence>
<dbReference type="GO" id="GO:0036064">
    <property type="term" value="C:ciliary basal body"/>
    <property type="evidence" value="ECO:0007669"/>
    <property type="project" value="TreeGrafter"/>
</dbReference>
<dbReference type="InterPro" id="IPR016024">
    <property type="entry name" value="ARM-type_fold"/>
</dbReference>
<dbReference type="SUPFAM" id="SSF48371">
    <property type="entry name" value="ARM repeat"/>
    <property type="match status" value="2"/>
</dbReference>